<gene>
    <name evidence="2" type="ORF">H0235_004205</name>
</gene>
<name>A0A834UCP0_VESPE</name>
<reference evidence="2" key="1">
    <citation type="journal article" date="2020" name="G3 (Bethesda)">
        <title>High-Quality Assemblies for Three Invasive Social Wasps from the &lt;i&gt;Vespula&lt;/i&gt; Genus.</title>
        <authorList>
            <person name="Harrop T.W.R."/>
            <person name="Guhlin J."/>
            <person name="McLaughlin G.M."/>
            <person name="Permina E."/>
            <person name="Stockwell P."/>
            <person name="Gilligan J."/>
            <person name="Le Lec M.F."/>
            <person name="Gruber M.A.M."/>
            <person name="Quinn O."/>
            <person name="Lovegrove M."/>
            <person name="Duncan E.J."/>
            <person name="Remnant E.J."/>
            <person name="Van Eeckhoven J."/>
            <person name="Graham B."/>
            <person name="Knapp R.A."/>
            <person name="Langford K.W."/>
            <person name="Kronenberg Z."/>
            <person name="Press M.O."/>
            <person name="Eacker S.M."/>
            <person name="Wilson-Rankin E.E."/>
            <person name="Purcell J."/>
            <person name="Lester P.J."/>
            <person name="Dearden P.K."/>
        </authorList>
    </citation>
    <scope>NUCLEOTIDE SEQUENCE</scope>
    <source>
        <strain evidence="2">Volc-1</strain>
    </source>
</reference>
<feature type="compositionally biased region" description="Basic and acidic residues" evidence="1">
    <location>
        <begin position="81"/>
        <end position="90"/>
    </location>
</feature>
<evidence type="ECO:0000313" key="3">
    <source>
        <dbReference type="Proteomes" id="UP000600918"/>
    </source>
</evidence>
<evidence type="ECO:0000313" key="2">
    <source>
        <dbReference type="EMBL" id="KAF7431281.1"/>
    </source>
</evidence>
<organism evidence="2 3">
    <name type="scientific">Vespula pensylvanica</name>
    <name type="common">Western yellow jacket</name>
    <name type="synonym">Wasp</name>
    <dbReference type="NCBI Taxonomy" id="30213"/>
    <lineage>
        <taxon>Eukaryota</taxon>
        <taxon>Metazoa</taxon>
        <taxon>Ecdysozoa</taxon>
        <taxon>Arthropoda</taxon>
        <taxon>Hexapoda</taxon>
        <taxon>Insecta</taxon>
        <taxon>Pterygota</taxon>
        <taxon>Neoptera</taxon>
        <taxon>Endopterygota</taxon>
        <taxon>Hymenoptera</taxon>
        <taxon>Apocrita</taxon>
        <taxon>Aculeata</taxon>
        <taxon>Vespoidea</taxon>
        <taxon>Vespidae</taxon>
        <taxon>Vespinae</taxon>
        <taxon>Vespula</taxon>
    </lineage>
</organism>
<feature type="region of interest" description="Disordered" evidence="1">
    <location>
        <begin position="40"/>
        <end position="123"/>
    </location>
</feature>
<keyword evidence="3" id="KW-1185">Reference proteome</keyword>
<accession>A0A834UCP0</accession>
<dbReference type="EMBL" id="JACSDY010000003">
    <property type="protein sequence ID" value="KAF7431281.1"/>
    <property type="molecule type" value="Genomic_DNA"/>
</dbReference>
<protein>
    <submittedName>
        <fullName evidence="2">Uncharacterized protein</fullName>
    </submittedName>
</protein>
<comment type="caution">
    <text evidence="2">The sequence shown here is derived from an EMBL/GenBank/DDBJ whole genome shotgun (WGS) entry which is preliminary data.</text>
</comment>
<sequence>MLGDIDEGDAKMNSLTHRLHHENLNRTEGNFCRAARADNASNRTSLADRQTIALHGSRIGTHRPRECENELVHSSSSSRDGPNDDTKKQSTDSTDCQIQQSSSENTVTRITSFSEPDQPGGISNYQLWFTS</sequence>
<dbReference type="AlphaFoldDB" id="A0A834UCP0"/>
<feature type="compositionally biased region" description="Polar residues" evidence="1">
    <location>
        <begin position="96"/>
        <end position="123"/>
    </location>
</feature>
<dbReference type="Proteomes" id="UP000600918">
    <property type="component" value="Unassembled WGS sequence"/>
</dbReference>
<proteinExistence type="predicted"/>
<evidence type="ECO:0000256" key="1">
    <source>
        <dbReference type="SAM" id="MobiDB-lite"/>
    </source>
</evidence>